<protein>
    <submittedName>
        <fullName evidence="1">BCCT family transporter</fullName>
    </submittedName>
</protein>
<evidence type="ECO:0000313" key="1">
    <source>
        <dbReference type="EMBL" id="MEL0606647.1"/>
    </source>
</evidence>
<evidence type="ECO:0000313" key="2">
    <source>
        <dbReference type="Proteomes" id="UP001374952"/>
    </source>
</evidence>
<organism evidence="1 2">
    <name type="scientific">Pseudoalteromonas undina</name>
    <dbReference type="NCBI Taxonomy" id="43660"/>
    <lineage>
        <taxon>Bacteria</taxon>
        <taxon>Pseudomonadati</taxon>
        <taxon>Pseudomonadota</taxon>
        <taxon>Gammaproteobacteria</taxon>
        <taxon>Alteromonadales</taxon>
        <taxon>Pseudoalteromonadaceae</taxon>
        <taxon>Pseudoalteromonas</taxon>
    </lineage>
</organism>
<reference evidence="1" key="1">
    <citation type="submission" date="2024-02" db="EMBL/GenBank/DDBJ databases">
        <title>Bacteria isolated from the canopy kelp, Nereocystis luetkeana.</title>
        <authorList>
            <person name="Pfister C.A."/>
            <person name="Younker I.T."/>
            <person name="Light S.H."/>
        </authorList>
    </citation>
    <scope>NUCLEOTIDE SEQUENCE</scope>
    <source>
        <strain evidence="1">TN.2.01</strain>
    </source>
</reference>
<accession>A0ACC6RAC4</accession>
<comment type="caution">
    <text evidence="1">The sequence shown here is derived from an EMBL/GenBank/DDBJ whole genome shotgun (WGS) entry which is preliminary data.</text>
</comment>
<proteinExistence type="predicted"/>
<feature type="non-terminal residue" evidence="1">
    <location>
        <position position="69"/>
    </location>
</feature>
<dbReference type="EMBL" id="JBAKAX010000353">
    <property type="protein sequence ID" value="MEL0606647.1"/>
    <property type="molecule type" value="Genomic_DNA"/>
</dbReference>
<name>A0ACC6RAC4_9GAMM</name>
<dbReference type="Proteomes" id="UP001374952">
    <property type="component" value="Unassembled WGS sequence"/>
</dbReference>
<gene>
    <name evidence="1" type="ORF">V6250_21290</name>
</gene>
<keyword evidence="2" id="KW-1185">Reference proteome</keyword>
<feature type="non-terminal residue" evidence="1">
    <location>
        <position position="1"/>
    </location>
</feature>
<sequence>NFTTLVDSAYTAVLGYIKNIMPLSYSTGREDTQWLPGWTVFYWAWWVAYAPSFGMFVARISKGRTIREF</sequence>